<dbReference type="InterPro" id="IPR011990">
    <property type="entry name" value="TPR-like_helical_dom_sf"/>
</dbReference>
<gene>
    <name evidence="10" type="ORF">SAMN05216289_10476</name>
</gene>
<evidence type="ECO:0000256" key="2">
    <source>
        <dbReference type="ARBA" id="ARBA00022741"/>
    </source>
</evidence>
<dbReference type="PROSITE" id="PS50011">
    <property type="entry name" value="PROTEIN_KINASE_DOM"/>
    <property type="match status" value="1"/>
</dbReference>
<keyword evidence="8" id="KW-0812">Transmembrane</keyword>
<dbReference type="SUPFAM" id="SSF56112">
    <property type="entry name" value="Protein kinase-like (PK-like)"/>
    <property type="match status" value="1"/>
</dbReference>
<dbReference type="InterPro" id="IPR017441">
    <property type="entry name" value="Protein_kinase_ATP_BS"/>
</dbReference>
<evidence type="ECO:0000313" key="11">
    <source>
        <dbReference type="Proteomes" id="UP000198575"/>
    </source>
</evidence>
<keyword evidence="8" id="KW-1133">Transmembrane helix</keyword>
<feature type="transmembrane region" description="Helical" evidence="8">
    <location>
        <begin position="375"/>
        <end position="396"/>
    </location>
</feature>
<dbReference type="Pfam" id="PF13176">
    <property type="entry name" value="TPR_7"/>
    <property type="match status" value="1"/>
</dbReference>
<keyword evidence="3 10" id="KW-0418">Kinase</keyword>
<reference evidence="10 11" key="1">
    <citation type="submission" date="2016-10" db="EMBL/GenBank/DDBJ databases">
        <authorList>
            <person name="de Groot N.N."/>
        </authorList>
    </citation>
    <scope>NUCLEOTIDE SEQUENCE [LARGE SCALE GENOMIC DNA]</scope>
    <source>
        <strain evidence="10 11">CGMCC 1.7659</strain>
    </source>
</reference>
<keyword evidence="8" id="KW-0472">Membrane</keyword>
<dbReference type="CDD" id="cd14014">
    <property type="entry name" value="STKc_PknB_like"/>
    <property type="match status" value="1"/>
</dbReference>
<dbReference type="PANTHER" id="PTHR43289:SF34">
    <property type="entry name" value="SERINE_THREONINE-PROTEIN KINASE YBDM-RELATED"/>
    <property type="match status" value="1"/>
</dbReference>
<evidence type="ECO:0000256" key="7">
    <source>
        <dbReference type="SAM" id="MobiDB-lite"/>
    </source>
</evidence>
<evidence type="ECO:0000256" key="5">
    <source>
        <dbReference type="PROSITE-ProRule" id="PRU00339"/>
    </source>
</evidence>
<dbReference type="PROSITE" id="PS50005">
    <property type="entry name" value="TPR"/>
    <property type="match status" value="1"/>
</dbReference>
<dbReference type="InterPro" id="IPR008271">
    <property type="entry name" value="Ser/Thr_kinase_AS"/>
</dbReference>
<evidence type="ECO:0000256" key="8">
    <source>
        <dbReference type="SAM" id="Phobius"/>
    </source>
</evidence>
<dbReference type="Gene3D" id="3.30.200.20">
    <property type="entry name" value="Phosphorylase Kinase, domain 1"/>
    <property type="match status" value="1"/>
</dbReference>
<dbReference type="GO" id="GO:0005524">
    <property type="term" value="F:ATP binding"/>
    <property type="evidence" value="ECO:0007669"/>
    <property type="project" value="UniProtKB-UniRule"/>
</dbReference>
<dbReference type="Gene3D" id="1.25.40.10">
    <property type="entry name" value="Tetratricopeptide repeat domain"/>
    <property type="match status" value="3"/>
</dbReference>
<protein>
    <submittedName>
        <fullName evidence="10">Serine/threonine protein kinase</fullName>
    </submittedName>
</protein>
<dbReference type="InterPro" id="IPR019734">
    <property type="entry name" value="TPR_rpt"/>
</dbReference>
<dbReference type="AlphaFoldDB" id="A0A1I4W7T1"/>
<feature type="region of interest" description="Disordered" evidence="7">
    <location>
        <begin position="895"/>
        <end position="915"/>
    </location>
</feature>
<dbReference type="Proteomes" id="UP000198575">
    <property type="component" value="Unassembled WGS sequence"/>
</dbReference>
<dbReference type="SMART" id="SM00220">
    <property type="entry name" value="S_TKc"/>
    <property type="match status" value="1"/>
</dbReference>
<dbReference type="Pfam" id="PF00069">
    <property type="entry name" value="Pkinase"/>
    <property type="match status" value="1"/>
</dbReference>
<evidence type="ECO:0000256" key="3">
    <source>
        <dbReference type="ARBA" id="ARBA00022777"/>
    </source>
</evidence>
<dbReference type="PROSITE" id="PS00108">
    <property type="entry name" value="PROTEIN_KINASE_ST"/>
    <property type="match status" value="1"/>
</dbReference>
<dbReference type="GO" id="GO:0004674">
    <property type="term" value="F:protein serine/threonine kinase activity"/>
    <property type="evidence" value="ECO:0007669"/>
    <property type="project" value="UniProtKB-KW"/>
</dbReference>
<dbReference type="InterPro" id="IPR011009">
    <property type="entry name" value="Kinase-like_dom_sf"/>
</dbReference>
<dbReference type="Pfam" id="PF13374">
    <property type="entry name" value="TPR_10"/>
    <property type="match status" value="1"/>
</dbReference>
<evidence type="ECO:0000313" key="10">
    <source>
        <dbReference type="EMBL" id="SFN09721.1"/>
    </source>
</evidence>
<dbReference type="STRING" id="578942.SAMN05216289_10476"/>
<dbReference type="Pfam" id="PF13424">
    <property type="entry name" value="TPR_12"/>
    <property type="match status" value="1"/>
</dbReference>
<dbReference type="InterPro" id="IPR000719">
    <property type="entry name" value="Prot_kinase_dom"/>
</dbReference>
<feature type="domain" description="Protein kinase" evidence="9">
    <location>
        <begin position="79"/>
        <end position="350"/>
    </location>
</feature>
<dbReference type="SMART" id="SM00028">
    <property type="entry name" value="TPR"/>
    <property type="match status" value="4"/>
</dbReference>
<keyword evidence="10" id="KW-0723">Serine/threonine-protein kinase</keyword>
<keyword evidence="4 6" id="KW-0067">ATP-binding</keyword>
<keyword evidence="5" id="KW-0802">TPR repeat</keyword>
<dbReference type="EMBL" id="FOVF01000004">
    <property type="protein sequence ID" value="SFN09721.1"/>
    <property type="molecule type" value="Genomic_DNA"/>
</dbReference>
<evidence type="ECO:0000256" key="4">
    <source>
        <dbReference type="ARBA" id="ARBA00022840"/>
    </source>
</evidence>
<accession>A0A1I4W7T1</accession>
<dbReference type="Gene3D" id="1.10.510.10">
    <property type="entry name" value="Transferase(Phosphotransferase) domain 1"/>
    <property type="match status" value="1"/>
</dbReference>
<feature type="binding site" evidence="6">
    <location>
        <position position="110"/>
    </location>
    <ligand>
        <name>ATP</name>
        <dbReference type="ChEBI" id="CHEBI:30616"/>
    </ligand>
</feature>
<name>A0A1I4W7T1_9GAMM</name>
<dbReference type="SUPFAM" id="SSF48452">
    <property type="entry name" value="TPR-like"/>
    <property type="match status" value="3"/>
</dbReference>
<organism evidence="10 11">
    <name type="scientific">Dokdonella immobilis</name>
    <dbReference type="NCBI Taxonomy" id="578942"/>
    <lineage>
        <taxon>Bacteria</taxon>
        <taxon>Pseudomonadati</taxon>
        <taxon>Pseudomonadota</taxon>
        <taxon>Gammaproteobacteria</taxon>
        <taxon>Lysobacterales</taxon>
        <taxon>Rhodanobacteraceae</taxon>
        <taxon>Dokdonella</taxon>
    </lineage>
</organism>
<proteinExistence type="predicted"/>
<evidence type="ECO:0000259" key="9">
    <source>
        <dbReference type="PROSITE" id="PS50011"/>
    </source>
</evidence>
<dbReference type="PROSITE" id="PS00107">
    <property type="entry name" value="PROTEIN_KINASE_ATP"/>
    <property type="match status" value="1"/>
</dbReference>
<evidence type="ECO:0000256" key="6">
    <source>
        <dbReference type="PROSITE-ProRule" id="PRU10141"/>
    </source>
</evidence>
<feature type="repeat" description="TPR" evidence="5">
    <location>
        <begin position="464"/>
        <end position="497"/>
    </location>
</feature>
<keyword evidence="1" id="KW-0808">Transferase</keyword>
<dbReference type="PANTHER" id="PTHR43289">
    <property type="entry name" value="MITOGEN-ACTIVATED PROTEIN KINASE KINASE KINASE 20-RELATED"/>
    <property type="match status" value="1"/>
</dbReference>
<evidence type="ECO:0000256" key="1">
    <source>
        <dbReference type="ARBA" id="ARBA00022679"/>
    </source>
</evidence>
<sequence>MNPARWKRLQELFEALLEQAPAEREAWLAAHESDPALRAEALALAANHDAAEPVLTQRLREVADAVVPQPASGMRLGPYVLIREIGSGGMGTVFLAERVDAEYDRKVAIKLIRGIPTSEATQRLRRERQILANLSHPNIAPLLDGGTSDAGQPYLVMEFIEGPAPDGPAGDTPARAPTISEYCSAHALPLRKRLQLLQQVCRAVHYAHQRLVIHRDLKPANVLVRSDGTPVLLDFGIAKLLDSEASGQQTQTGVPWFTPAYASPEQRTGRTISTATDIYALGTLLYQLLTDAVPRTDADGRLPMPSTGKSEGAVGSDRELDIIVAKASHPEPDRRYASAEALANDIERYLRGRPIQAAPDSAVYRIGKFARRHRWALAAVAAMLVMAVVMFARLAIENERARRAEARAHVESATAGSVVEYLVSLFDAASPDKIGKRMISPIELVDTGVREARRKLAEQPQPRARLLFALGEIYSKLGKGEQAIAVIEEAVATERDLSEPAQLARYLAGLGTVLNASERHGAAIAALREARGLLEAEAEGDPGLRSEVLTSLSLAQARTGQIAAAIADAEESARWATKADGGGGERLGEANNALSEAHWRNGDLAIAQQIAERNIRRLVAEGSSGNAVLLAETYLAAILVDQGERDRAESLLRDVIAERLKTLDASSDWLITLRNQLATVLRVQGKPLETTELLRQNLLAMEQRGETDTPSYMIALNNLGSMQDQIGDYAAAEPNLREALRLALAEHDPASARPDIYRQSLGRVLMLAGKQAEALPLLEPEIVDDGSDDRRIARLRRLIHLAEWNRLGGRLEAAEDFVRQAEANVTAVFGPGHLRASSVARERALVERDRGDLAAAEVSMRRALQLAETGFGPESNPVVEIRVELADLQLRQGKQGPAAENLQASQSSVRSKFVPGSPTSVLFDRLGARVGVATSAASPSEG</sequence>
<dbReference type="OrthoDB" id="9801841at2"/>
<keyword evidence="2 6" id="KW-0547">Nucleotide-binding</keyword>
<dbReference type="RefSeq" id="WP_092405338.1">
    <property type="nucleotide sequence ID" value="NZ_FOVF01000004.1"/>
</dbReference>
<keyword evidence="11" id="KW-1185">Reference proteome</keyword>